<dbReference type="PIRSF" id="PIRSF021287">
    <property type="entry name" value="Biofilm_formation_YmcA"/>
    <property type="match status" value="1"/>
</dbReference>
<dbReference type="PANTHER" id="PTHR38448">
    <property type="entry name" value="REGULATORY PROTEIN YLBF-RELATED"/>
    <property type="match status" value="1"/>
</dbReference>
<name>A0ABW1RIK8_9LACO</name>
<dbReference type="RefSeq" id="WP_125552372.1">
    <property type="nucleotide sequence ID" value="NZ_JBHSSL010000107.1"/>
</dbReference>
<protein>
    <submittedName>
        <fullName evidence="1">YlbF family regulator</fullName>
    </submittedName>
</protein>
<dbReference type="EMBL" id="JBHSSL010000107">
    <property type="protein sequence ID" value="MFC6171367.1"/>
    <property type="molecule type" value="Genomic_DNA"/>
</dbReference>
<dbReference type="InterPro" id="IPR052767">
    <property type="entry name" value="Bact_com_dev_regulator"/>
</dbReference>
<comment type="caution">
    <text evidence="1">The sequence shown here is derived from an EMBL/GenBank/DDBJ whole genome shotgun (WGS) entry which is preliminary data.</text>
</comment>
<sequence length="124" mass="14051">MASKSHLDEQTQAALTQLCQLLKNDETVHRYQTIEHQVKHNTALNQLQQDLETAQKAIVNDDHYEKPKAAIQAAKQADQLKAALEQNPLTVAYRSALFDANATLEMVTDELQRQVDQLIEQKQS</sequence>
<dbReference type="InterPro" id="IPR016783">
    <property type="entry name" value="Biofilm_formation_YmcA"/>
</dbReference>
<dbReference type="SUPFAM" id="SSF158622">
    <property type="entry name" value="YheA/YmcA-like"/>
    <property type="match status" value="1"/>
</dbReference>
<gene>
    <name evidence="1" type="ORF">ACFQGP_12480</name>
</gene>
<dbReference type="InterPro" id="IPR010368">
    <property type="entry name" value="Com_YlbF"/>
</dbReference>
<keyword evidence="2" id="KW-1185">Reference proteome</keyword>
<organism evidence="1 2">
    <name type="scientific">Loigolactobacillus jiayinensis</name>
    <dbReference type="NCBI Taxonomy" id="2486016"/>
    <lineage>
        <taxon>Bacteria</taxon>
        <taxon>Bacillati</taxon>
        <taxon>Bacillota</taxon>
        <taxon>Bacilli</taxon>
        <taxon>Lactobacillales</taxon>
        <taxon>Lactobacillaceae</taxon>
        <taxon>Loigolactobacillus</taxon>
    </lineage>
</organism>
<dbReference type="PANTHER" id="PTHR38448:SF1">
    <property type="entry name" value="YLBF FAMILY REGULATOR"/>
    <property type="match status" value="1"/>
</dbReference>
<reference evidence="2" key="1">
    <citation type="journal article" date="2019" name="Int. J. Syst. Evol. Microbiol.">
        <title>The Global Catalogue of Microorganisms (GCM) 10K type strain sequencing project: providing services to taxonomists for standard genome sequencing and annotation.</title>
        <authorList>
            <consortium name="The Broad Institute Genomics Platform"/>
            <consortium name="The Broad Institute Genome Sequencing Center for Infectious Disease"/>
            <person name="Wu L."/>
            <person name="Ma J."/>
        </authorList>
    </citation>
    <scope>NUCLEOTIDE SEQUENCE [LARGE SCALE GENOMIC DNA]</scope>
    <source>
        <strain evidence="2">CCM 8904</strain>
    </source>
</reference>
<proteinExistence type="predicted"/>
<evidence type="ECO:0000313" key="1">
    <source>
        <dbReference type="EMBL" id="MFC6171367.1"/>
    </source>
</evidence>
<dbReference type="Pfam" id="PF06133">
    <property type="entry name" value="Com_YlbF"/>
    <property type="match status" value="1"/>
</dbReference>
<dbReference type="Proteomes" id="UP001596289">
    <property type="component" value="Unassembled WGS sequence"/>
</dbReference>
<dbReference type="Gene3D" id="1.20.1500.10">
    <property type="entry name" value="YheA/YmcA-like"/>
    <property type="match status" value="1"/>
</dbReference>
<dbReference type="InterPro" id="IPR023378">
    <property type="entry name" value="YheA/YmcA-like_dom_sf"/>
</dbReference>
<evidence type="ECO:0000313" key="2">
    <source>
        <dbReference type="Proteomes" id="UP001596289"/>
    </source>
</evidence>
<accession>A0ABW1RIK8</accession>